<feature type="compositionally biased region" description="Polar residues" evidence="1">
    <location>
        <begin position="248"/>
        <end position="263"/>
    </location>
</feature>
<feature type="compositionally biased region" description="Low complexity" evidence="1">
    <location>
        <begin position="92"/>
        <end position="103"/>
    </location>
</feature>
<feature type="domain" description="DUF8004" evidence="2">
    <location>
        <begin position="378"/>
        <end position="471"/>
    </location>
</feature>
<evidence type="ECO:0000313" key="4">
    <source>
        <dbReference type="Proteomes" id="UP000800094"/>
    </source>
</evidence>
<dbReference type="EMBL" id="ML987213">
    <property type="protein sequence ID" value="KAF2241210.1"/>
    <property type="molecule type" value="Genomic_DNA"/>
</dbReference>
<feature type="compositionally biased region" description="Pro residues" evidence="1">
    <location>
        <begin position="54"/>
        <end position="67"/>
    </location>
</feature>
<evidence type="ECO:0000313" key="3">
    <source>
        <dbReference type="EMBL" id="KAF2241210.1"/>
    </source>
</evidence>
<organism evidence="3 4">
    <name type="scientific">Trematosphaeria pertusa</name>
    <dbReference type="NCBI Taxonomy" id="390896"/>
    <lineage>
        <taxon>Eukaryota</taxon>
        <taxon>Fungi</taxon>
        <taxon>Dikarya</taxon>
        <taxon>Ascomycota</taxon>
        <taxon>Pezizomycotina</taxon>
        <taxon>Dothideomycetes</taxon>
        <taxon>Pleosporomycetidae</taxon>
        <taxon>Pleosporales</taxon>
        <taxon>Massarineae</taxon>
        <taxon>Trematosphaeriaceae</taxon>
        <taxon>Trematosphaeria</taxon>
    </lineage>
</organism>
<feature type="compositionally biased region" description="Basic and acidic residues" evidence="1">
    <location>
        <begin position="808"/>
        <end position="819"/>
    </location>
</feature>
<evidence type="ECO:0000259" key="2">
    <source>
        <dbReference type="Pfam" id="PF26013"/>
    </source>
</evidence>
<feature type="compositionally biased region" description="Low complexity" evidence="1">
    <location>
        <begin position="11"/>
        <end position="36"/>
    </location>
</feature>
<dbReference type="OrthoDB" id="5300331at2759"/>
<dbReference type="PANTHER" id="PTHR39601">
    <property type="entry name" value="CHORIOGENIN HMINOR"/>
    <property type="match status" value="1"/>
</dbReference>
<dbReference type="AlphaFoldDB" id="A0A6A6HUU4"/>
<gene>
    <name evidence="3" type="ORF">BU26DRAFT_525406</name>
</gene>
<dbReference type="GeneID" id="54583829"/>
<evidence type="ECO:0000256" key="1">
    <source>
        <dbReference type="SAM" id="MobiDB-lite"/>
    </source>
</evidence>
<feature type="region of interest" description="Disordered" evidence="1">
    <location>
        <begin position="235"/>
        <end position="287"/>
    </location>
</feature>
<sequence>MLPDKKRSSHRLSSLFSSSSGDSQASGSIASSDSTSRLSKVKNRISSAAHLAPEYPPPPPPNYPSSPQPTIQPVGSAPAALAPLEPPPPIAAPRSRSNSPARLGKSRPGTPTEAGGGLLAPVEGNLKKLRRRSKLFGSEENSSNERVNEPGQSQSQSQSSPLAWIVGHKGKLPYNLTMLLNGEKVPELWDDQGDTFVYLFPRTSNKEPSFRIDSSVYAASQVMTRLVHGRLYSESNLGPHDLPDRTLRNSSAGNYPTSRTASPDASAPEGSSDGSKGSRALSDATEDDHSEKHLYMPIALSTDHAPVVPQRQEPRLSSSDIDTLITYRNFFAFLIGQSLVATPRHSEIFDIFMRIADVLQHYSFSNVDGSTYGEVAASSFDSYVDELHLADVRHSREKTIEAIVLGERMRSITLYTEGFVHAVGKFESIKELQNPKFDLISHKTITRIARASMDLENREQTINIKLKDFEFPAIFSGIMNSAMADEKKLVRFKTWRSAFMSTRSFTLDYYKTKYGSWLPKAKSKKNNLTTSGLNRLVLLDMYRDLSDLYDLLVDRTNLTNRTADGFISEDEGSDFESVANRALRKVLSEYDRSTPPVQPPIPFDVPLYPTLKGIRPDYPSGDHKKDAKARSKKLGKDEIVRMVKHSHNPDAEKPTAFLEAFRHFEQKQVSGCTMEEMCELRIGQWLFLYAVIQSLPMLAVDAPGVRFTEGVEYFLCEVPRSGIPWGREDTTRSRTWFGVAGGSQVVSLPTDVVEHGVEGVFRRSHCWKMAEKWAQSDHLLNAAMQELNASPLPPPPNLLDPSSAGNRSRSESPDRRRESVMNLGLEALPLPPGVAPTAGSPALRPASSNDPTKTFDAILGSAAYPPKDKKKKK</sequence>
<keyword evidence="4" id="KW-1185">Reference proteome</keyword>
<feature type="region of interest" description="Disordered" evidence="1">
    <location>
        <begin position="136"/>
        <end position="160"/>
    </location>
</feature>
<feature type="region of interest" description="Disordered" evidence="1">
    <location>
        <begin position="787"/>
        <end position="873"/>
    </location>
</feature>
<dbReference type="PANTHER" id="PTHR39601:SF2">
    <property type="entry name" value="CHORIOGENIN HMINOR"/>
    <property type="match status" value="1"/>
</dbReference>
<reference evidence="3" key="1">
    <citation type="journal article" date="2020" name="Stud. Mycol.">
        <title>101 Dothideomycetes genomes: a test case for predicting lifestyles and emergence of pathogens.</title>
        <authorList>
            <person name="Haridas S."/>
            <person name="Albert R."/>
            <person name="Binder M."/>
            <person name="Bloem J."/>
            <person name="Labutti K."/>
            <person name="Salamov A."/>
            <person name="Andreopoulos B."/>
            <person name="Baker S."/>
            <person name="Barry K."/>
            <person name="Bills G."/>
            <person name="Bluhm B."/>
            <person name="Cannon C."/>
            <person name="Castanera R."/>
            <person name="Culley D."/>
            <person name="Daum C."/>
            <person name="Ezra D."/>
            <person name="Gonzalez J."/>
            <person name="Henrissat B."/>
            <person name="Kuo A."/>
            <person name="Liang C."/>
            <person name="Lipzen A."/>
            <person name="Lutzoni F."/>
            <person name="Magnuson J."/>
            <person name="Mondo S."/>
            <person name="Nolan M."/>
            <person name="Ohm R."/>
            <person name="Pangilinan J."/>
            <person name="Park H.-J."/>
            <person name="Ramirez L."/>
            <person name="Alfaro M."/>
            <person name="Sun H."/>
            <person name="Tritt A."/>
            <person name="Yoshinaga Y."/>
            <person name="Zwiers L.-H."/>
            <person name="Turgeon B."/>
            <person name="Goodwin S."/>
            <person name="Spatafora J."/>
            <person name="Crous P."/>
            <person name="Grigoriev I."/>
        </authorList>
    </citation>
    <scope>NUCLEOTIDE SEQUENCE</scope>
    <source>
        <strain evidence="3">CBS 122368</strain>
    </source>
</reference>
<proteinExistence type="predicted"/>
<accession>A0A6A6HUU4</accession>
<feature type="region of interest" description="Disordered" evidence="1">
    <location>
        <begin position="1"/>
        <end position="124"/>
    </location>
</feature>
<dbReference type="InterPro" id="IPR058317">
    <property type="entry name" value="DUF8004"/>
</dbReference>
<dbReference type="RefSeq" id="XP_033676214.1">
    <property type="nucleotide sequence ID" value="XM_033830499.1"/>
</dbReference>
<name>A0A6A6HUU4_9PLEO</name>
<dbReference type="Proteomes" id="UP000800094">
    <property type="component" value="Unassembled WGS sequence"/>
</dbReference>
<dbReference type="Pfam" id="PF26013">
    <property type="entry name" value="DUF8004"/>
    <property type="match status" value="1"/>
</dbReference>
<protein>
    <recommendedName>
        <fullName evidence="2">DUF8004 domain-containing protein</fullName>
    </recommendedName>
</protein>